<feature type="domain" description="NmrA-like" evidence="4">
    <location>
        <begin position="8"/>
        <end position="246"/>
    </location>
</feature>
<evidence type="ECO:0000313" key="6">
    <source>
        <dbReference type="Proteomes" id="UP000054636"/>
    </source>
</evidence>
<dbReference type="Gene3D" id="3.40.50.720">
    <property type="entry name" value="NAD(P)-binding Rossmann-like Domain"/>
    <property type="match status" value="1"/>
</dbReference>
<evidence type="ECO:0000256" key="3">
    <source>
        <dbReference type="SAM" id="Phobius"/>
    </source>
</evidence>
<dbReference type="InterPro" id="IPR036291">
    <property type="entry name" value="NAD(P)-bd_dom_sf"/>
</dbReference>
<sequence>MSTFTKFAIVGAGGVGSGVAEYLLQAKATVTILTRDDTKVELQAFKERGVSLVKVNYDNEASLKAALTGNEVVVCTIHAYHHSIQFAVARAAKAAGLQLFVPTEFGMADEDGPNVTKEKVRTQLKELELPFALFHALFIPRFAYHLLYIIIYFIFLFSFLGYNFKEGAMTVVGDGDAKMSIVARSDLCRFIAHVLVTAAKCSLEWSRFSVESDRMSPKEIAALAEKKLGKKMELKLVSYDETKKKYETDPVAYILTRVADGRCVSGTVDEAKDTVAKYYPGWNPTPYEMFIA</sequence>
<keyword evidence="2" id="KW-0560">Oxidoreductase</keyword>
<accession>A0A0W8DBV0</accession>
<dbReference type="GO" id="GO:0016491">
    <property type="term" value="F:oxidoreductase activity"/>
    <property type="evidence" value="ECO:0007669"/>
    <property type="project" value="UniProtKB-KW"/>
</dbReference>
<keyword evidence="3" id="KW-0472">Membrane</keyword>
<protein>
    <submittedName>
        <fullName evidence="5">Serine/threonine-protein phosphatase 2A activator</fullName>
    </submittedName>
</protein>
<dbReference type="AlphaFoldDB" id="A0A0W8DBV0"/>
<dbReference type="InterPro" id="IPR051609">
    <property type="entry name" value="NmrA/Isoflavone_reductase-like"/>
</dbReference>
<feature type="transmembrane region" description="Helical" evidence="3">
    <location>
        <begin position="142"/>
        <end position="162"/>
    </location>
</feature>
<evidence type="ECO:0000256" key="2">
    <source>
        <dbReference type="ARBA" id="ARBA00023002"/>
    </source>
</evidence>
<evidence type="ECO:0000256" key="1">
    <source>
        <dbReference type="ARBA" id="ARBA00022857"/>
    </source>
</evidence>
<keyword evidence="1" id="KW-0521">NADP</keyword>
<dbReference type="EMBL" id="LNFP01000348">
    <property type="protein sequence ID" value="KUF93865.1"/>
    <property type="molecule type" value="Genomic_DNA"/>
</dbReference>
<dbReference type="SUPFAM" id="SSF51735">
    <property type="entry name" value="NAD(P)-binding Rossmann-fold domains"/>
    <property type="match status" value="1"/>
</dbReference>
<organism evidence="5 6">
    <name type="scientific">Phytophthora nicotianae</name>
    <name type="common">Potato buckeye rot agent</name>
    <name type="synonym">Phytophthora parasitica</name>
    <dbReference type="NCBI Taxonomy" id="4792"/>
    <lineage>
        <taxon>Eukaryota</taxon>
        <taxon>Sar</taxon>
        <taxon>Stramenopiles</taxon>
        <taxon>Oomycota</taxon>
        <taxon>Peronosporomycetes</taxon>
        <taxon>Peronosporales</taxon>
        <taxon>Peronosporaceae</taxon>
        <taxon>Phytophthora</taxon>
    </lineage>
</organism>
<dbReference type="PANTHER" id="PTHR47706">
    <property type="entry name" value="NMRA-LIKE FAMILY PROTEIN"/>
    <property type="match status" value="1"/>
</dbReference>
<dbReference type="PANTHER" id="PTHR47706:SF4">
    <property type="entry name" value="NMRA-LIKE DOMAIN-CONTAINING PROTEIN"/>
    <property type="match status" value="1"/>
</dbReference>
<evidence type="ECO:0000313" key="5">
    <source>
        <dbReference type="EMBL" id="KUF93865.1"/>
    </source>
</evidence>
<name>A0A0W8DBV0_PHYNI</name>
<keyword evidence="3" id="KW-0812">Transmembrane</keyword>
<dbReference type="Gene3D" id="3.90.25.10">
    <property type="entry name" value="UDP-galactose 4-epimerase, domain 1"/>
    <property type="match status" value="1"/>
</dbReference>
<keyword evidence="3" id="KW-1133">Transmembrane helix</keyword>
<dbReference type="Proteomes" id="UP000054636">
    <property type="component" value="Unassembled WGS sequence"/>
</dbReference>
<proteinExistence type="predicted"/>
<dbReference type="InterPro" id="IPR008030">
    <property type="entry name" value="NmrA-like"/>
</dbReference>
<dbReference type="Pfam" id="PF05368">
    <property type="entry name" value="NmrA"/>
    <property type="match status" value="1"/>
</dbReference>
<reference evidence="5 6" key="1">
    <citation type="submission" date="2015-11" db="EMBL/GenBank/DDBJ databases">
        <title>Genomes and virulence difference between two physiological races of Phytophthora nicotianae.</title>
        <authorList>
            <person name="Liu H."/>
            <person name="Ma X."/>
            <person name="Yu H."/>
            <person name="Fang D."/>
            <person name="Li Y."/>
            <person name="Wang X."/>
            <person name="Wang W."/>
            <person name="Dong Y."/>
            <person name="Xiao B."/>
        </authorList>
    </citation>
    <scope>NUCLEOTIDE SEQUENCE [LARGE SCALE GENOMIC DNA]</scope>
    <source>
        <strain evidence="6">race 1</strain>
    </source>
</reference>
<gene>
    <name evidence="5" type="ORF">AM588_10004257</name>
</gene>
<comment type="caution">
    <text evidence="5">The sequence shown here is derived from an EMBL/GenBank/DDBJ whole genome shotgun (WGS) entry which is preliminary data.</text>
</comment>
<evidence type="ECO:0000259" key="4">
    <source>
        <dbReference type="Pfam" id="PF05368"/>
    </source>
</evidence>